<dbReference type="PANTHER" id="PTHR45138:SF9">
    <property type="entry name" value="DIGUANYLATE CYCLASE DGCM-RELATED"/>
    <property type="match status" value="1"/>
</dbReference>
<proteinExistence type="predicted"/>
<dbReference type="FunFam" id="3.30.70.270:FF:000001">
    <property type="entry name" value="Diguanylate cyclase domain protein"/>
    <property type="match status" value="1"/>
</dbReference>
<dbReference type="InterPro" id="IPR050469">
    <property type="entry name" value="Diguanylate_Cyclase"/>
</dbReference>
<dbReference type="Pfam" id="PF00990">
    <property type="entry name" value="GGDEF"/>
    <property type="match status" value="1"/>
</dbReference>
<dbReference type="HOGENOM" id="CLU_000445_11_35_6"/>
<dbReference type="Pfam" id="PF13675">
    <property type="entry name" value="PilJ"/>
    <property type="match status" value="1"/>
</dbReference>
<keyword evidence="11" id="KW-1185">Reference proteome</keyword>
<evidence type="ECO:0000313" key="11">
    <source>
        <dbReference type="Proteomes" id="UP000009282"/>
    </source>
</evidence>
<evidence type="ECO:0000256" key="5">
    <source>
        <dbReference type="ARBA" id="ARBA00022989"/>
    </source>
</evidence>
<gene>
    <name evidence="10" type="ordered locus">GNIT_2939</name>
</gene>
<dbReference type="EMBL" id="CP003060">
    <property type="protein sequence ID" value="AEP31036.1"/>
    <property type="molecule type" value="Genomic_DNA"/>
</dbReference>
<dbReference type="PROSITE" id="PS50887">
    <property type="entry name" value="GGDEF"/>
    <property type="match status" value="1"/>
</dbReference>
<dbReference type="KEGG" id="gni:GNIT_2939"/>
<reference evidence="10 11" key="1">
    <citation type="journal article" date="2011" name="J. Bacteriol.">
        <title>Complete genome sequence of seawater bacterium Glaciecola nitratireducens FR1064T.</title>
        <authorList>
            <person name="Bian F."/>
            <person name="Qin Q.L."/>
            <person name="Xie B.B."/>
            <person name="Shu Y.L."/>
            <person name="Zhang X.Y."/>
            <person name="Yu Y."/>
            <person name="Chen B."/>
            <person name="Chen X.L."/>
            <person name="Zhou B.C."/>
            <person name="Zhang Y.Z."/>
        </authorList>
    </citation>
    <scope>NUCLEOTIDE SEQUENCE [LARGE SCALE GENOMIC DNA]</scope>
    <source>
        <strain evidence="11">JCM 12485 / KCTC 12276 / FR1064</strain>
    </source>
</reference>
<accession>G4QMV3</accession>
<dbReference type="Gene3D" id="3.30.70.270">
    <property type="match status" value="1"/>
</dbReference>
<dbReference type="Proteomes" id="UP000009282">
    <property type="component" value="Chromosome"/>
</dbReference>
<evidence type="ECO:0000256" key="4">
    <source>
        <dbReference type="ARBA" id="ARBA00022692"/>
    </source>
</evidence>
<keyword evidence="6 8" id="KW-0472">Membrane</keyword>
<dbReference type="PANTHER" id="PTHR45138">
    <property type="entry name" value="REGULATORY COMPONENTS OF SENSORY TRANSDUCTION SYSTEM"/>
    <property type="match status" value="1"/>
</dbReference>
<dbReference type="GO" id="GO:0052621">
    <property type="term" value="F:diguanylate cyclase activity"/>
    <property type="evidence" value="ECO:0007669"/>
    <property type="project" value="UniProtKB-EC"/>
</dbReference>
<evidence type="ECO:0000313" key="10">
    <source>
        <dbReference type="EMBL" id="AEP31036.1"/>
    </source>
</evidence>
<keyword evidence="5 8" id="KW-1133">Transmembrane helix</keyword>
<dbReference type="InterPro" id="IPR029787">
    <property type="entry name" value="Nucleotide_cyclase"/>
</dbReference>
<keyword evidence="4 8" id="KW-0812">Transmembrane</keyword>
<dbReference type="EC" id="2.7.7.65" evidence="3"/>
<dbReference type="eggNOG" id="COG3706">
    <property type="taxonomic scope" value="Bacteria"/>
</dbReference>
<dbReference type="STRING" id="1085623.GNIT_2939"/>
<dbReference type="RefSeq" id="WP_014109909.1">
    <property type="nucleotide sequence ID" value="NC_016041.1"/>
</dbReference>
<evidence type="ECO:0000256" key="3">
    <source>
        <dbReference type="ARBA" id="ARBA00012528"/>
    </source>
</evidence>
<dbReference type="InterPro" id="IPR000160">
    <property type="entry name" value="GGDEF_dom"/>
</dbReference>
<dbReference type="SMART" id="SM00267">
    <property type="entry name" value="GGDEF"/>
    <property type="match status" value="1"/>
</dbReference>
<dbReference type="GO" id="GO:0016020">
    <property type="term" value="C:membrane"/>
    <property type="evidence" value="ECO:0007669"/>
    <property type="project" value="UniProtKB-SubCell"/>
</dbReference>
<dbReference type="OrthoDB" id="9812260at2"/>
<comment type="cofactor">
    <cofactor evidence="1">
        <name>Mg(2+)</name>
        <dbReference type="ChEBI" id="CHEBI:18420"/>
    </cofactor>
</comment>
<dbReference type="SUPFAM" id="SSF55073">
    <property type="entry name" value="Nucleotide cyclase"/>
    <property type="match status" value="1"/>
</dbReference>
<comment type="subcellular location">
    <subcellularLocation>
        <location evidence="2">Membrane</location>
        <topology evidence="2">Multi-pass membrane protein</topology>
    </subcellularLocation>
</comment>
<dbReference type="CDD" id="cd01949">
    <property type="entry name" value="GGDEF"/>
    <property type="match status" value="1"/>
</dbReference>
<protein>
    <recommendedName>
        <fullName evidence="3">diguanylate cyclase</fullName>
        <ecNumber evidence="3">2.7.7.65</ecNumber>
    </recommendedName>
</protein>
<name>G4QMV3_GLANF</name>
<organism evidence="10 11">
    <name type="scientific">Glaciecola nitratireducens (strain JCM 12485 / KCTC 12276 / FR1064)</name>
    <dbReference type="NCBI Taxonomy" id="1085623"/>
    <lineage>
        <taxon>Bacteria</taxon>
        <taxon>Pseudomonadati</taxon>
        <taxon>Pseudomonadota</taxon>
        <taxon>Gammaproteobacteria</taxon>
        <taxon>Alteromonadales</taxon>
        <taxon>Alteromonadaceae</taxon>
        <taxon>Brumicola</taxon>
    </lineage>
</organism>
<dbReference type="InterPro" id="IPR043128">
    <property type="entry name" value="Rev_trsase/Diguanyl_cyclase"/>
</dbReference>
<evidence type="ECO:0000256" key="7">
    <source>
        <dbReference type="ARBA" id="ARBA00034247"/>
    </source>
</evidence>
<evidence type="ECO:0000256" key="6">
    <source>
        <dbReference type="ARBA" id="ARBA00023136"/>
    </source>
</evidence>
<dbReference type="AlphaFoldDB" id="G4QMV3"/>
<sequence length="396" mass="44883">MNNNRNDLTDIQNPQRFMTFVYTGSLAIIAILSIITHFVLDSVIEQQSQTGNLVNKSGQQRMLSQRASMFAIEYESSGSKGAKELAESAILQMKSNHAALLSEHDEALKKGLDSPLSDELLSLYFESPAQIDKQIDTFSRLISQSLEQVPTTPENTSEQVHQEFLMMARAPFLDALNAAVEQYERESIEKIGRLRLVQQVILVVVILTILLEALFVFRPMVARISQFAARLQYEANYDHLSGLYNRRAFFRIAEKLLQSLRRKEKPCSIVLFDIDRFKAINDNYGHDVGDIVIQNLAQLLKAQLRKHDILSRLGGEEFILFLPETSHQEAMLVANKIRIYIEDNAIYRDTQDLKVTVSGGVANCDFNESLDKSIKKADEGLYKAKSNGRNQICYIS</sequence>
<feature type="domain" description="GGDEF" evidence="9">
    <location>
        <begin position="265"/>
        <end position="396"/>
    </location>
</feature>
<evidence type="ECO:0000256" key="1">
    <source>
        <dbReference type="ARBA" id="ARBA00001946"/>
    </source>
</evidence>
<comment type="catalytic activity">
    <reaction evidence="7">
        <text>2 GTP = 3',3'-c-di-GMP + 2 diphosphate</text>
        <dbReference type="Rhea" id="RHEA:24898"/>
        <dbReference type="ChEBI" id="CHEBI:33019"/>
        <dbReference type="ChEBI" id="CHEBI:37565"/>
        <dbReference type="ChEBI" id="CHEBI:58805"/>
        <dbReference type="EC" id="2.7.7.65"/>
    </reaction>
</comment>
<dbReference type="NCBIfam" id="TIGR00254">
    <property type="entry name" value="GGDEF"/>
    <property type="match status" value="1"/>
</dbReference>
<feature type="transmembrane region" description="Helical" evidence="8">
    <location>
        <begin position="200"/>
        <end position="221"/>
    </location>
</feature>
<dbReference type="InterPro" id="IPR029095">
    <property type="entry name" value="NarX-like_N"/>
</dbReference>
<feature type="transmembrane region" description="Helical" evidence="8">
    <location>
        <begin position="20"/>
        <end position="40"/>
    </location>
</feature>
<evidence type="ECO:0000259" key="9">
    <source>
        <dbReference type="PROSITE" id="PS50887"/>
    </source>
</evidence>
<evidence type="ECO:0000256" key="2">
    <source>
        <dbReference type="ARBA" id="ARBA00004141"/>
    </source>
</evidence>
<evidence type="ECO:0000256" key="8">
    <source>
        <dbReference type="SAM" id="Phobius"/>
    </source>
</evidence>